<evidence type="ECO:0000313" key="4">
    <source>
        <dbReference type="Proteomes" id="UP000014760"/>
    </source>
</evidence>
<dbReference type="FunCoup" id="R7T7K4">
    <property type="interactions" value="1869"/>
</dbReference>
<gene>
    <name evidence="2" type="ORF">CAPTEDRAFT_222080</name>
</gene>
<dbReference type="InterPro" id="IPR037365">
    <property type="entry name" value="Slowmo/Ups"/>
</dbReference>
<keyword evidence="4" id="KW-1185">Reference proteome</keyword>
<reference evidence="2 4" key="2">
    <citation type="journal article" date="2013" name="Nature">
        <title>Insights into bilaterian evolution from three spiralian genomes.</title>
        <authorList>
            <person name="Simakov O."/>
            <person name="Marletaz F."/>
            <person name="Cho S.J."/>
            <person name="Edsinger-Gonzales E."/>
            <person name="Havlak P."/>
            <person name="Hellsten U."/>
            <person name="Kuo D.H."/>
            <person name="Larsson T."/>
            <person name="Lv J."/>
            <person name="Arendt D."/>
            <person name="Savage R."/>
            <person name="Osoegawa K."/>
            <person name="de Jong P."/>
            <person name="Grimwood J."/>
            <person name="Chapman J.A."/>
            <person name="Shapiro H."/>
            <person name="Aerts A."/>
            <person name="Otillar R.P."/>
            <person name="Terry A.Y."/>
            <person name="Boore J.L."/>
            <person name="Grigoriev I.V."/>
            <person name="Lindberg D.R."/>
            <person name="Seaver E.C."/>
            <person name="Weisblat D.A."/>
            <person name="Putnam N.H."/>
            <person name="Rokhsar D.S."/>
        </authorList>
    </citation>
    <scope>NUCLEOTIDE SEQUENCE</scope>
    <source>
        <strain evidence="2 4">I ESC-2004</strain>
    </source>
</reference>
<dbReference type="STRING" id="283909.R7T7K4"/>
<reference evidence="3" key="3">
    <citation type="submission" date="2015-06" db="UniProtKB">
        <authorList>
            <consortium name="EnsemblMetazoa"/>
        </authorList>
    </citation>
    <scope>IDENTIFICATION</scope>
</reference>
<dbReference type="AlphaFoldDB" id="R7T7K4"/>
<feature type="domain" description="PRELI/MSF1" evidence="1">
    <location>
        <begin position="1"/>
        <end position="172"/>
    </location>
</feature>
<dbReference type="Pfam" id="PF04707">
    <property type="entry name" value="PRELI"/>
    <property type="match status" value="1"/>
</dbReference>
<evidence type="ECO:0000313" key="3">
    <source>
        <dbReference type="EnsemblMetazoa" id="CapteP222080"/>
    </source>
</evidence>
<dbReference type="PANTHER" id="PTHR11158">
    <property type="entry name" value="MSF1/PX19 RELATED"/>
    <property type="match status" value="1"/>
</dbReference>
<dbReference type="EMBL" id="KB311278">
    <property type="protein sequence ID" value="ELT89590.1"/>
    <property type="molecule type" value="Genomic_DNA"/>
</dbReference>
<evidence type="ECO:0000313" key="2">
    <source>
        <dbReference type="EMBL" id="ELT89590.1"/>
    </source>
</evidence>
<organism evidence="2">
    <name type="scientific">Capitella teleta</name>
    <name type="common">Polychaete worm</name>
    <dbReference type="NCBI Taxonomy" id="283909"/>
    <lineage>
        <taxon>Eukaryota</taxon>
        <taxon>Metazoa</taxon>
        <taxon>Spiralia</taxon>
        <taxon>Lophotrochozoa</taxon>
        <taxon>Annelida</taxon>
        <taxon>Polychaeta</taxon>
        <taxon>Sedentaria</taxon>
        <taxon>Scolecida</taxon>
        <taxon>Capitellidae</taxon>
        <taxon>Capitella</taxon>
    </lineage>
</organism>
<dbReference type="OrthoDB" id="407630at2759"/>
<dbReference type="EnsemblMetazoa" id="CapteT222080">
    <property type="protein sequence ID" value="CapteP222080"/>
    <property type="gene ID" value="CapteG222080"/>
</dbReference>
<name>R7T7K4_CAPTE</name>
<dbReference type="InterPro" id="IPR006797">
    <property type="entry name" value="PRELI/MSF1_dom"/>
</dbReference>
<dbReference type="Proteomes" id="UP000014760">
    <property type="component" value="Unassembled WGS sequence"/>
</dbReference>
<protein>
    <recommendedName>
        <fullName evidence="1">PRELI/MSF1 domain-containing protein</fullName>
    </recommendedName>
</protein>
<dbReference type="GO" id="GO:0005758">
    <property type="term" value="C:mitochondrial intermembrane space"/>
    <property type="evidence" value="ECO:0007669"/>
    <property type="project" value="InterPro"/>
</dbReference>
<dbReference type="EMBL" id="AMQN01014785">
    <property type="status" value="NOT_ANNOTATED_CDS"/>
    <property type="molecule type" value="Genomic_DNA"/>
</dbReference>
<dbReference type="OMA" id="YCPWNEK"/>
<dbReference type="HOGENOM" id="CLU_067902_7_0_1"/>
<dbReference type="EMBL" id="AMQN01014783">
    <property type="status" value="NOT_ANNOTATED_CDS"/>
    <property type="molecule type" value="Genomic_DNA"/>
</dbReference>
<proteinExistence type="predicted"/>
<evidence type="ECO:0000259" key="1">
    <source>
        <dbReference type="PROSITE" id="PS50904"/>
    </source>
</evidence>
<dbReference type="EMBL" id="AMQN01014784">
    <property type="status" value="NOT_ANNOTATED_CDS"/>
    <property type="molecule type" value="Genomic_DNA"/>
</dbReference>
<accession>R7T7K4</accession>
<sequence length="184" mass="21022">MKYWTSEHTFNEPWETVVQAVTRKYPNPINSSVVAVDVIDRRVDNRGTLRSHRLLTTLWSVPETLMKLVGMSNQAHVSEHSVMDPRKRTLTMNSRNLTLNNKLNVDEKITYHPDPSDPKKTVLRHEAMVTVSGFPMMTGYLEGMVTSTIASKAQQGLQGMDYVIQQIKEEAINLNQMKHKKTTL</sequence>
<reference evidence="4" key="1">
    <citation type="submission" date="2012-12" db="EMBL/GenBank/DDBJ databases">
        <authorList>
            <person name="Hellsten U."/>
            <person name="Grimwood J."/>
            <person name="Chapman J.A."/>
            <person name="Shapiro H."/>
            <person name="Aerts A."/>
            <person name="Otillar R.P."/>
            <person name="Terry A.Y."/>
            <person name="Boore J.L."/>
            <person name="Simakov O."/>
            <person name="Marletaz F."/>
            <person name="Cho S.-J."/>
            <person name="Edsinger-Gonzales E."/>
            <person name="Havlak P."/>
            <person name="Kuo D.-H."/>
            <person name="Larsson T."/>
            <person name="Lv J."/>
            <person name="Arendt D."/>
            <person name="Savage R."/>
            <person name="Osoegawa K."/>
            <person name="de Jong P."/>
            <person name="Lindberg D.R."/>
            <person name="Seaver E.C."/>
            <person name="Weisblat D.A."/>
            <person name="Putnam N.H."/>
            <person name="Grigoriev I.V."/>
            <person name="Rokhsar D.S."/>
        </authorList>
    </citation>
    <scope>NUCLEOTIDE SEQUENCE</scope>
    <source>
        <strain evidence="4">I ESC-2004</strain>
    </source>
</reference>
<dbReference type="PROSITE" id="PS50904">
    <property type="entry name" value="PRELI_MSF1"/>
    <property type="match status" value="1"/>
</dbReference>